<evidence type="ECO:0000313" key="3">
    <source>
        <dbReference type="Proteomes" id="UP001470230"/>
    </source>
</evidence>
<gene>
    <name evidence="2" type="ORF">M9Y10_012876</name>
</gene>
<name>A0ABR2IDU0_9EUKA</name>
<organism evidence="2 3">
    <name type="scientific">Tritrichomonas musculus</name>
    <dbReference type="NCBI Taxonomy" id="1915356"/>
    <lineage>
        <taxon>Eukaryota</taxon>
        <taxon>Metamonada</taxon>
        <taxon>Parabasalia</taxon>
        <taxon>Tritrichomonadida</taxon>
        <taxon>Tritrichomonadidae</taxon>
        <taxon>Tritrichomonas</taxon>
    </lineage>
</organism>
<keyword evidence="1" id="KW-0175">Coiled coil</keyword>
<dbReference type="Proteomes" id="UP001470230">
    <property type="component" value="Unassembled WGS sequence"/>
</dbReference>
<reference evidence="2 3" key="1">
    <citation type="submission" date="2024-04" db="EMBL/GenBank/DDBJ databases">
        <title>Tritrichomonas musculus Genome.</title>
        <authorList>
            <person name="Alves-Ferreira E."/>
            <person name="Grigg M."/>
            <person name="Lorenzi H."/>
            <person name="Galac M."/>
        </authorList>
    </citation>
    <scope>NUCLEOTIDE SEQUENCE [LARGE SCALE GENOMIC DNA]</scope>
    <source>
        <strain evidence="2 3">EAF2021</strain>
    </source>
</reference>
<sequence>MTNDVQKISSFQNVYELTQVESVMLDQNNASGSTSLPQKQIINLNDESIEDTTKNDINQNFKANLGTDSISANENTDTDQNIDTIHNKSDKSQPQMKMNNLFLNQNDLSLLQPLETSPDLDSICEKELALFQKNGTIPDPSRQQQLLQYIQRQKVNAIVSSNFREASKLQSACQNLINAINESQVVDTFKIKMDDIEKKIIETKQKINEINNETQSTLAAEQSLLNQKKEDIIHNQDLELDQFEEKWNDEDFLRKFTKPSSMLIAKQSLQHSYILMKDFDRAEELKNEIRSMEKSESQEAQNKAESEMLKEQKKLIEKHQNEMETFNQFYKRQIDIITSRQELKLEPLIARKNKLEKELNSIKQMRACQINLPSLPSIQIESKSNQSSCFNSSSPSSRLCTKTPAINSKGNLINSSLGSVMTPRTVQRYTSYKVQIRNPKITLKPLGKIITNKDKKKIISRNRAKI</sequence>
<evidence type="ECO:0000256" key="1">
    <source>
        <dbReference type="SAM" id="Coils"/>
    </source>
</evidence>
<keyword evidence="3" id="KW-1185">Reference proteome</keyword>
<accession>A0ABR2IDU0</accession>
<evidence type="ECO:0000313" key="2">
    <source>
        <dbReference type="EMBL" id="KAK8861181.1"/>
    </source>
</evidence>
<dbReference type="EMBL" id="JAPFFF010000018">
    <property type="protein sequence ID" value="KAK8861181.1"/>
    <property type="molecule type" value="Genomic_DNA"/>
</dbReference>
<proteinExistence type="predicted"/>
<dbReference type="PANTHER" id="PTHR47026">
    <property type="entry name" value="PIGMENTOSA GTPASE REGULATOR-LIKE PROTEIN, PUTATIVE-RELATED"/>
    <property type="match status" value="1"/>
</dbReference>
<dbReference type="PANTHER" id="PTHR47026:SF2">
    <property type="entry name" value="FLAGELLAR ASSOCIATED PROTEIN"/>
    <property type="match status" value="1"/>
</dbReference>
<feature type="coiled-coil region" evidence="1">
    <location>
        <begin position="186"/>
        <end position="246"/>
    </location>
</feature>
<feature type="coiled-coil region" evidence="1">
    <location>
        <begin position="275"/>
        <end position="365"/>
    </location>
</feature>
<protein>
    <submittedName>
        <fullName evidence="2">Uncharacterized protein</fullName>
    </submittedName>
</protein>
<comment type="caution">
    <text evidence="2">The sequence shown here is derived from an EMBL/GenBank/DDBJ whole genome shotgun (WGS) entry which is preliminary data.</text>
</comment>